<feature type="DNA-binding region" description="HMG box" evidence="3">
    <location>
        <begin position="102"/>
        <end position="195"/>
    </location>
</feature>
<keyword evidence="1 3" id="KW-0238">DNA-binding</keyword>
<evidence type="ECO:0000313" key="7">
    <source>
        <dbReference type="EMBL" id="CAE0413520.1"/>
    </source>
</evidence>
<dbReference type="PANTHER" id="PTHR46040">
    <property type="entry name" value="HIGH MOBILITY GROUP PROTEIN 2"/>
    <property type="match status" value="1"/>
</dbReference>
<keyword evidence="2 3" id="KW-0539">Nucleus</keyword>
<evidence type="ECO:0000256" key="2">
    <source>
        <dbReference type="ARBA" id="ARBA00023242"/>
    </source>
</evidence>
<gene>
    <name evidence="7" type="ORF">ACOF00016_LOCUS10775</name>
</gene>
<feature type="compositionally biased region" description="Polar residues" evidence="5">
    <location>
        <begin position="233"/>
        <end position="248"/>
    </location>
</feature>
<dbReference type="PANTHER" id="PTHR46040:SF3">
    <property type="entry name" value="HIGH MOBILITY GROUP PROTEIN 2"/>
    <property type="match status" value="1"/>
</dbReference>
<dbReference type="InterPro" id="IPR051965">
    <property type="entry name" value="ChromReg_NeuronalGeneExpr"/>
</dbReference>
<evidence type="ECO:0000259" key="6">
    <source>
        <dbReference type="PROSITE" id="PS50118"/>
    </source>
</evidence>
<feature type="region of interest" description="Disordered" evidence="5">
    <location>
        <begin position="199"/>
        <end position="263"/>
    </location>
</feature>
<evidence type="ECO:0000256" key="1">
    <source>
        <dbReference type="ARBA" id="ARBA00023125"/>
    </source>
</evidence>
<dbReference type="SUPFAM" id="SSF47095">
    <property type="entry name" value="HMG-box"/>
    <property type="match status" value="1"/>
</dbReference>
<dbReference type="GO" id="GO:0003677">
    <property type="term" value="F:DNA binding"/>
    <property type="evidence" value="ECO:0007669"/>
    <property type="project" value="UniProtKB-UniRule"/>
</dbReference>
<sequence length="415" mass="45863">MIATMSGEKEGIMAEAPAESEVKAATSSESKDSPEKKDPEKSSKEEAKQEDASTKQVDTSNKEREANKDREASKEEETPVASPGKRRATDVKHRRKKPRDAPRRPLSAYNIYFRNERAELVARNEEGNPDKDFEVNLDAVVATGKKRDDPSSIFQAAARTLATRWKKMPAADKAEYEEQAEEEMKRYRARVYEYETRMVEEARQKSGPNDMKSSSPKKKPMETESRSNREIGNESQGSHSQRGENISAYSYPPQPQLWTGAPGVPPSGYTSGLGYTLMQPGMMAFPPHHTIHPGFTFSGGLPAIPNEALFHLMQAQAPGGSYITSYPTHAFPPQAPSGAPHGEWRGEPSSYQDPIISALQREHVFQDQLNAARAANAPVAFTILPPGSANHQMLRQMLDRREGEGSSRGAPPGQK</sequence>
<name>A0A7S3L7X1_9STRA</name>
<evidence type="ECO:0000256" key="4">
    <source>
        <dbReference type="SAM" id="Coils"/>
    </source>
</evidence>
<reference evidence="7" key="1">
    <citation type="submission" date="2021-01" db="EMBL/GenBank/DDBJ databases">
        <authorList>
            <person name="Corre E."/>
            <person name="Pelletier E."/>
            <person name="Niang G."/>
            <person name="Scheremetjew M."/>
            <person name="Finn R."/>
            <person name="Kale V."/>
            <person name="Holt S."/>
            <person name="Cochrane G."/>
            <person name="Meng A."/>
            <person name="Brown T."/>
            <person name="Cohen L."/>
        </authorList>
    </citation>
    <scope>NUCLEOTIDE SEQUENCE</scope>
    <source>
        <strain evidence="7">CCMP127</strain>
    </source>
</reference>
<dbReference type="InterPro" id="IPR009071">
    <property type="entry name" value="HMG_box_dom"/>
</dbReference>
<dbReference type="AlphaFoldDB" id="A0A7S3L7X1"/>
<feature type="compositionally biased region" description="Basic and acidic residues" evidence="5">
    <location>
        <begin position="29"/>
        <end position="53"/>
    </location>
</feature>
<dbReference type="Pfam" id="PF00505">
    <property type="entry name" value="HMG_box"/>
    <property type="match status" value="1"/>
</dbReference>
<feature type="domain" description="HMG box" evidence="6">
    <location>
        <begin position="102"/>
        <end position="195"/>
    </location>
</feature>
<feature type="compositionally biased region" description="Basic and acidic residues" evidence="5">
    <location>
        <begin position="60"/>
        <end position="77"/>
    </location>
</feature>
<dbReference type="PROSITE" id="PS50118">
    <property type="entry name" value="HMG_BOX_2"/>
    <property type="match status" value="1"/>
</dbReference>
<dbReference type="InterPro" id="IPR036910">
    <property type="entry name" value="HMG_box_dom_sf"/>
</dbReference>
<proteinExistence type="predicted"/>
<dbReference type="SMART" id="SM00398">
    <property type="entry name" value="HMG"/>
    <property type="match status" value="1"/>
</dbReference>
<protein>
    <recommendedName>
        <fullName evidence="6">HMG box domain-containing protein</fullName>
    </recommendedName>
</protein>
<dbReference type="GO" id="GO:0005634">
    <property type="term" value="C:nucleus"/>
    <property type="evidence" value="ECO:0007669"/>
    <property type="project" value="UniProtKB-UniRule"/>
</dbReference>
<keyword evidence="4" id="KW-0175">Coiled coil</keyword>
<dbReference type="GO" id="GO:0010468">
    <property type="term" value="P:regulation of gene expression"/>
    <property type="evidence" value="ECO:0007669"/>
    <property type="project" value="TreeGrafter"/>
</dbReference>
<evidence type="ECO:0000256" key="3">
    <source>
        <dbReference type="PROSITE-ProRule" id="PRU00267"/>
    </source>
</evidence>
<feature type="compositionally biased region" description="Basic and acidic residues" evidence="5">
    <location>
        <begin position="219"/>
        <end position="232"/>
    </location>
</feature>
<accession>A0A7S3L7X1</accession>
<organism evidence="7">
    <name type="scientific">Amphora coffeiformis</name>
    <dbReference type="NCBI Taxonomy" id="265554"/>
    <lineage>
        <taxon>Eukaryota</taxon>
        <taxon>Sar</taxon>
        <taxon>Stramenopiles</taxon>
        <taxon>Ochrophyta</taxon>
        <taxon>Bacillariophyta</taxon>
        <taxon>Bacillariophyceae</taxon>
        <taxon>Bacillariophycidae</taxon>
        <taxon>Thalassiophysales</taxon>
        <taxon>Catenulaceae</taxon>
        <taxon>Amphora</taxon>
    </lineage>
</organism>
<evidence type="ECO:0000256" key="5">
    <source>
        <dbReference type="SAM" id="MobiDB-lite"/>
    </source>
</evidence>
<feature type="region of interest" description="Disordered" evidence="5">
    <location>
        <begin position="1"/>
        <end position="108"/>
    </location>
</feature>
<feature type="coiled-coil region" evidence="4">
    <location>
        <begin position="170"/>
        <end position="197"/>
    </location>
</feature>
<dbReference type="EMBL" id="HBIM01013284">
    <property type="protein sequence ID" value="CAE0413520.1"/>
    <property type="molecule type" value="Transcribed_RNA"/>
</dbReference>
<dbReference type="Gene3D" id="1.10.30.10">
    <property type="entry name" value="High mobility group box domain"/>
    <property type="match status" value="1"/>
</dbReference>